<comment type="caution">
    <text evidence="1">The sequence shown here is derived from an EMBL/GenBank/DDBJ whole genome shotgun (WGS) entry which is preliminary data.</text>
</comment>
<dbReference type="AlphaFoldDB" id="A0AAV5TSB7"/>
<organism evidence="1 2">
    <name type="scientific">Pristionchus entomophagus</name>
    <dbReference type="NCBI Taxonomy" id="358040"/>
    <lineage>
        <taxon>Eukaryota</taxon>
        <taxon>Metazoa</taxon>
        <taxon>Ecdysozoa</taxon>
        <taxon>Nematoda</taxon>
        <taxon>Chromadorea</taxon>
        <taxon>Rhabditida</taxon>
        <taxon>Rhabditina</taxon>
        <taxon>Diplogasteromorpha</taxon>
        <taxon>Diplogasteroidea</taxon>
        <taxon>Neodiplogasteridae</taxon>
        <taxon>Pristionchus</taxon>
    </lineage>
</organism>
<feature type="non-terminal residue" evidence="1">
    <location>
        <position position="277"/>
    </location>
</feature>
<name>A0AAV5TSB7_9BILA</name>
<gene>
    <name evidence="1" type="ORF">PENTCL1PPCAC_19054</name>
</gene>
<evidence type="ECO:0000313" key="2">
    <source>
        <dbReference type="Proteomes" id="UP001432027"/>
    </source>
</evidence>
<evidence type="ECO:0000313" key="1">
    <source>
        <dbReference type="EMBL" id="GMS96879.1"/>
    </source>
</evidence>
<dbReference type="Proteomes" id="UP001432027">
    <property type="component" value="Unassembled WGS sequence"/>
</dbReference>
<keyword evidence="2" id="KW-1185">Reference proteome</keyword>
<proteinExistence type="predicted"/>
<reference evidence="1" key="1">
    <citation type="submission" date="2023-10" db="EMBL/GenBank/DDBJ databases">
        <title>Genome assembly of Pristionchus species.</title>
        <authorList>
            <person name="Yoshida K."/>
            <person name="Sommer R.J."/>
        </authorList>
    </citation>
    <scope>NUCLEOTIDE SEQUENCE</scope>
    <source>
        <strain evidence="1">RS0144</strain>
    </source>
</reference>
<protein>
    <submittedName>
        <fullName evidence="1">Uncharacterized protein</fullName>
    </submittedName>
</protein>
<dbReference type="EMBL" id="BTSX01000004">
    <property type="protein sequence ID" value="GMS96879.1"/>
    <property type="molecule type" value="Genomic_DNA"/>
</dbReference>
<sequence length="277" mass="31348">MRVRYDRRSTIEGLFCGLRLRLGEGIVLVALLHDWCDHLHEFLVVDLKITVLIDFFDDLIHFFFGESLSHSRHEVLELLRGDEAIAVFVEDFESESYQLLIGLLVHLLHHLTEFAEVDLAVAIDVIFVDHVQQLLLSGIQSKSSHRHSQLLDVHRAVAVFVEHLKRLGELLQFLLRELIDLRRGGSGRVLPMHLATCRRTLPVDLEDSNEMDDVAGGRYGSYRSGGIRAQWDVESAIVLLLDGCDVEALIDLLPPRLKLASELGAQSIHGYHINSID</sequence>
<accession>A0AAV5TSB7</accession>